<evidence type="ECO:0000313" key="13">
    <source>
        <dbReference type="Proteomes" id="UP000292447"/>
    </source>
</evidence>
<name>A0A4P6XN94_9ASCO</name>
<dbReference type="PANTHER" id="PTHR12860:SF0">
    <property type="entry name" value="SIGNAL RECOGNITION PARTICLE SUBUNIT SRP68"/>
    <property type="match status" value="1"/>
</dbReference>
<dbReference type="GO" id="GO:0005047">
    <property type="term" value="F:signal recognition particle binding"/>
    <property type="evidence" value="ECO:0007669"/>
    <property type="project" value="InterPro"/>
</dbReference>
<protein>
    <recommendedName>
        <fullName evidence="9 10">Signal recognition particle subunit SRP68</fullName>
        <shortName evidence="10">SRP68</shortName>
    </recommendedName>
</protein>
<evidence type="ECO:0000256" key="11">
    <source>
        <dbReference type="SAM" id="MobiDB-lite"/>
    </source>
</evidence>
<evidence type="ECO:0000256" key="7">
    <source>
        <dbReference type="ARBA" id="ARBA00023242"/>
    </source>
</evidence>
<dbReference type="GO" id="GO:0008312">
    <property type="term" value="F:7S RNA binding"/>
    <property type="evidence" value="ECO:0007669"/>
    <property type="project" value="InterPro"/>
</dbReference>
<dbReference type="PANTHER" id="PTHR12860">
    <property type="entry name" value="SIGNAL RECOGNITION PARTICLE 68 KDA PROTEIN"/>
    <property type="match status" value="1"/>
</dbReference>
<keyword evidence="5 10" id="KW-0694">RNA-binding</keyword>
<evidence type="ECO:0000256" key="9">
    <source>
        <dbReference type="ARBA" id="ARBA00029498"/>
    </source>
</evidence>
<keyword evidence="8 10" id="KW-0687">Ribonucleoprotein</keyword>
<dbReference type="Pfam" id="PF16969">
    <property type="entry name" value="SRP68"/>
    <property type="match status" value="1"/>
</dbReference>
<keyword evidence="6 10" id="KW-0733">Signal recognition particle</keyword>
<dbReference type="Proteomes" id="UP000292447">
    <property type="component" value="Chromosome II"/>
</dbReference>
<evidence type="ECO:0000256" key="3">
    <source>
        <dbReference type="ARBA" id="ARBA00009352"/>
    </source>
</evidence>
<feature type="region of interest" description="Disordered" evidence="11">
    <location>
        <begin position="547"/>
        <end position="567"/>
    </location>
</feature>
<evidence type="ECO:0000256" key="1">
    <source>
        <dbReference type="ARBA" id="ARBA00004496"/>
    </source>
</evidence>
<evidence type="ECO:0000256" key="6">
    <source>
        <dbReference type="ARBA" id="ARBA00023135"/>
    </source>
</evidence>
<evidence type="ECO:0000256" key="10">
    <source>
        <dbReference type="PIRNR" id="PIRNR038995"/>
    </source>
</evidence>
<reference evidence="13" key="1">
    <citation type="submission" date="2019-03" db="EMBL/GenBank/DDBJ databases">
        <title>Snf2 controls pulcherriminic acid biosynthesis and connects pigmentation and antifungal activity of the yeast Metschnikowia pulcherrima.</title>
        <authorList>
            <person name="Gore-Lloyd D."/>
            <person name="Sumann I."/>
            <person name="Brachmann A.O."/>
            <person name="Schneeberger K."/>
            <person name="Ortiz-Merino R.A."/>
            <person name="Moreno-Beltran M."/>
            <person name="Schlaefli M."/>
            <person name="Kirner P."/>
            <person name="Santos Kron A."/>
            <person name="Wolfe K.H."/>
            <person name="Piel J."/>
            <person name="Ahrens C.H."/>
            <person name="Henk D."/>
            <person name="Freimoser F.M."/>
        </authorList>
    </citation>
    <scope>NUCLEOTIDE SEQUENCE [LARGE SCALE GENOMIC DNA]</scope>
    <source>
        <strain evidence="13">APC 1.2</strain>
    </source>
</reference>
<comment type="similarity">
    <text evidence="3 10">Belongs to the SRP68 family.</text>
</comment>
<evidence type="ECO:0000256" key="2">
    <source>
        <dbReference type="ARBA" id="ARBA00004604"/>
    </source>
</evidence>
<evidence type="ECO:0000313" key="12">
    <source>
        <dbReference type="EMBL" id="QBM87498.1"/>
    </source>
</evidence>
<comment type="function">
    <text evidence="10">Component of the signal recognition particle (SRP) complex, a ribonucleoprotein complex that mediates the cotranslational targeting of secretory and membrane proteins to the endoplasmic reticulum (ER). The SRP complex interacts with the signal sequence in nascent secretory and membrane proteins and directs them to the membrane of the ER.</text>
</comment>
<evidence type="ECO:0000256" key="8">
    <source>
        <dbReference type="ARBA" id="ARBA00023274"/>
    </source>
</evidence>
<keyword evidence="4 10" id="KW-0963">Cytoplasm</keyword>
<sequence length="575" mass="64905">MASSSPLGDTFGRRLSAYLTTPQDYRKYRERLSREVLRLRHELNIVTRDTKNYREKEQTSGIDAQKYSENEKFGTVLLLLAERSLVHALEIKSMLEIKGQQTPGYKKLMLGKLKLAVATSTQLTAAVAQEQDQLKKLEFLVFAALLHGQYAINKKRWTEARSTFSLARIGLEFLGSQLAEEGNSDLFGKTLLDEILDTLVDPSLALAHLQDSTSTKTAADLRTVSRKYYKENTLGLREIANIVSALDPAFVEEIAEENVPRHVTWRSHEAQIYNDELAVKLNQISRVGWQSFKEANDYDALFSQWAALVEIHQGDVDKSADEDDMEKTQAHAVLLTYLKYNMLFVKVKRDLLLIDQLPLAANTAKLLMRNRDALRIYNSVVVTTEELKDLPGVYNDEDLYESLEELCKLFTVKRLAVIAASYAAANKLPEALRIYLHIDRTFTGSESYFKVDEFPYNVASNAQVQEFKKELTALMAKVHTLTQLQRESEGAFPTTVAENVHKFPASIESLQNITNITEPGALAPVLSKPVLFDVAFNYIGYNSQKERTMKKASTKEENDSGDKKKGGFFGIFGRG</sequence>
<dbReference type="AlphaFoldDB" id="A0A4P6XN94"/>
<dbReference type="GO" id="GO:0005730">
    <property type="term" value="C:nucleolus"/>
    <property type="evidence" value="ECO:0007669"/>
    <property type="project" value="UniProtKB-SubCell"/>
</dbReference>
<evidence type="ECO:0000256" key="5">
    <source>
        <dbReference type="ARBA" id="ARBA00022884"/>
    </source>
</evidence>
<dbReference type="Gene3D" id="1.10.3450.40">
    <property type="entry name" value="Signal recognition particle, SRP68 subunit, RNA-binding domain"/>
    <property type="match status" value="1"/>
</dbReference>
<feature type="compositionally biased region" description="Basic and acidic residues" evidence="11">
    <location>
        <begin position="547"/>
        <end position="565"/>
    </location>
</feature>
<keyword evidence="7" id="KW-0539">Nucleus</keyword>
<proteinExistence type="inferred from homology"/>
<evidence type="ECO:0000256" key="4">
    <source>
        <dbReference type="ARBA" id="ARBA00022490"/>
    </source>
</evidence>
<dbReference type="CDD" id="cd15481">
    <property type="entry name" value="SRP68-RBD"/>
    <property type="match status" value="1"/>
</dbReference>
<dbReference type="GO" id="GO:0030942">
    <property type="term" value="F:endoplasmic reticulum signal peptide binding"/>
    <property type="evidence" value="ECO:0007669"/>
    <property type="project" value="InterPro"/>
</dbReference>
<gene>
    <name evidence="12" type="primary">MPUL0B07010</name>
    <name evidence="12" type="ORF">METSCH_B07010</name>
</gene>
<accession>A0A4P6XN94</accession>
<dbReference type="PIRSF" id="PIRSF038995">
    <property type="entry name" value="SRP68"/>
    <property type="match status" value="1"/>
</dbReference>
<dbReference type="GO" id="GO:0005786">
    <property type="term" value="C:signal recognition particle, endoplasmic reticulum targeting"/>
    <property type="evidence" value="ECO:0007669"/>
    <property type="project" value="UniProtKB-KW"/>
</dbReference>
<dbReference type="InterPro" id="IPR038253">
    <property type="entry name" value="SRP68_N_sf"/>
</dbReference>
<dbReference type="EMBL" id="CP034457">
    <property type="protein sequence ID" value="QBM87498.1"/>
    <property type="molecule type" value="Genomic_DNA"/>
</dbReference>
<dbReference type="InterPro" id="IPR034652">
    <property type="entry name" value="SRP68-RBD"/>
</dbReference>
<dbReference type="InterPro" id="IPR026258">
    <property type="entry name" value="SRP68"/>
</dbReference>
<comment type="subcellular location">
    <subcellularLocation>
        <location evidence="1 10">Cytoplasm</location>
    </subcellularLocation>
    <subcellularLocation>
        <location evidence="2">Nucleus</location>
        <location evidence="2">Nucleolus</location>
    </subcellularLocation>
</comment>
<organism evidence="12 13">
    <name type="scientific">Metschnikowia aff. pulcherrima</name>
    <dbReference type="NCBI Taxonomy" id="2163413"/>
    <lineage>
        <taxon>Eukaryota</taxon>
        <taxon>Fungi</taxon>
        <taxon>Dikarya</taxon>
        <taxon>Ascomycota</taxon>
        <taxon>Saccharomycotina</taxon>
        <taxon>Pichiomycetes</taxon>
        <taxon>Metschnikowiaceae</taxon>
        <taxon>Metschnikowia</taxon>
    </lineage>
</organism>
<keyword evidence="13" id="KW-1185">Reference proteome</keyword>
<dbReference type="GO" id="GO:0006614">
    <property type="term" value="P:SRP-dependent cotranslational protein targeting to membrane"/>
    <property type="evidence" value="ECO:0007669"/>
    <property type="project" value="InterPro"/>
</dbReference>
<dbReference type="STRING" id="2163413.A0A4P6XN94"/>